<dbReference type="SUPFAM" id="SSF53756">
    <property type="entry name" value="UDP-Glycosyltransferase/glycogen phosphorylase"/>
    <property type="match status" value="1"/>
</dbReference>
<evidence type="ECO:0000313" key="3">
    <source>
        <dbReference type="EMBL" id="KLU27813.1"/>
    </source>
</evidence>
<proteinExistence type="predicted"/>
<feature type="domain" description="Glycosyltransferase subfamily 4-like N-terminal" evidence="2">
    <location>
        <begin position="14"/>
        <end position="183"/>
    </location>
</feature>
<dbReference type="InterPro" id="IPR001296">
    <property type="entry name" value="Glyco_trans_1"/>
</dbReference>
<keyword evidence="4" id="KW-1185">Reference proteome</keyword>
<evidence type="ECO:0000259" key="1">
    <source>
        <dbReference type="Pfam" id="PF00534"/>
    </source>
</evidence>
<dbReference type="OrthoDB" id="9802524at2"/>
<name>A0A0J1G6B7_9BURK</name>
<reference evidence="3 4" key="1">
    <citation type="journal article" date="2015" name="Genome Announc.">
        <title>Draft Genome Sequence of Burkholderia sp. Strain PML1(12), an Ectomycorrhizosphere-Inhabiting Bacterium with Effective Mineral-Weathering Ability.</title>
        <authorList>
            <person name="Uroz S."/>
            <person name="Oger P."/>
        </authorList>
    </citation>
    <scope>NUCLEOTIDE SEQUENCE [LARGE SCALE GENOMIC DNA]</scope>
    <source>
        <strain evidence="4">PML1(12)</strain>
    </source>
</reference>
<dbReference type="Pfam" id="PF13439">
    <property type="entry name" value="Glyco_transf_4"/>
    <property type="match status" value="1"/>
</dbReference>
<organism evidence="3 4">
    <name type="scientific">Caballeronia mineralivorans PML1(12)</name>
    <dbReference type="NCBI Taxonomy" id="908627"/>
    <lineage>
        <taxon>Bacteria</taxon>
        <taxon>Pseudomonadati</taxon>
        <taxon>Pseudomonadota</taxon>
        <taxon>Betaproteobacteria</taxon>
        <taxon>Burkholderiales</taxon>
        <taxon>Burkholderiaceae</taxon>
        <taxon>Caballeronia</taxon>
    </lineage>
</organism>
<dbReference type="PATRIC" id="fig|908627.4.peg.516"/>
<evidence type="ECO:0000313" key="4">
    <source>
        <dbReference type="Proteomes" id="UP000035963"/>
    </source>
</evidence>
<dbReference type="RefSeq" id="WP_047845000.1">
    <property type="nucleotide sequence ID" value="NZ_AEJF01000013.1"/>
</dbReference>
<dbReference type="InterPro" id="IPR028098">
    <property type="entry name" value="Glyco_trans_4-like_N"/>
</dbReference>
<evidence type="ECO:0000259" key="2">
    <source>
        <dbReference type="Pfam" id="PF13439"/>
    </source>
</evidence>
<dbReference type="PANTHER" id="PTHR12526:SF636">
    <property type="entry name" value="BLL3647 PROTEIN"/>
    <property type="match status" value="1"/>
</dbReference>
<dbReference type="EMBL" id="AEJF01000013">
    <property type="protein sequence ID" value="KLU27813.1"/>
    <property type="molecule type" value="Genomic_DNA"/>
</dbReference>
<sequence>MRIAIVTHVVRHNDGQGRVNYEIARAALAEGHQVTLLASHVAPELASEARLQWVETKVGRFWPTKLFKQQIFALKTALWLRSHKKEYDVLHVNGFITWAKADVNTAHFVHGGWLRSPYYPFKLTGGLWSAYQVLYSRVNARLEHWAYQRSKIIAAVSEKVAIEIRANGVAGERIEVVYNGVDTRAFRAARMQGADRKSFGLQDDACLLLFVGDLRTPRKNLDTVLKALVQLPANVQLVVAGYIPGSPYPDEAKALGIAHRVHFLGLVKNMPTLMHSVDAFVFPSRYEAMSLSLLEALAAGLPVITAKTAGGAEIIGADCGIVLDDPDDATALAGAITTLADAPELRREMGEAARLLADQFGWARMARRYLDLYRGFANQAGAAAASGEAQADGGAAKAAALTKNATVSAVPSVVPSLTNQSQAWPV</sequence>
<dbReference type="AlphaFoldDB" id="A0A0J1G6B7"/>
<protein>
    <submittedName>
        <fullName evidence="3">Glycosyl transferase</fullName>
    </submittedName>
</protein>
<feature type="domain" description="Glycosyl transferase family 1" evidence="1">
    <location>
        <begin position="194"/>
        <end position="354"/>
    </location>
</feature>
<comment type="caution">
    <text evidence="3">The sequence shown here is derived from an EMBL/GenBank/DDBJ whole genome shotgun (WGS) entry which is preliminary data.</text>
</comment>
<dbReference type="GO" id="GO:0016757">
    <property type="term" value="F:glycosyltransferase activity"/>
    <property type="evidence" value="ECO:0007669"/>
    <property type="project" value="InterPro"/>
</dbReference>
<gene>
    <name evidence="3" type="ORF">EOS_02325</name>
</gene>
<dbReference type="PANTHER" id="PTHR12526">
    <property type="entry name" value="GLYCOSYLTRANSFERASE"/>
    <property type="match status" value="1"/>
</dbReference>
<dbReference type="Proteomes" id="UP000035963">
    <property type="component" value="Unassembled WGS sequence"/>
</dbReference>
<accession>A0A0J1G6B7</accession>
<dbReference type="CDD" id="cd03801">
    <property type="entry name" value="GT4_PimA-like"/>
    <property type="match status" value="1"/>
</dbReference>
<dbReference type="Pfam" id="PF00534">
    <property type="entry name" value="Glycos_transf_1"/>
    <property type="match status" value="1"/>
</dbReference>
<keyword evidence="3" id="KW-0808">Transferase</keyword>
<dbReference type="Gene3D" id="3.40.50.2000">
    <property type="entry name" value="Glycogen Phosphorylase B"/>
    <property type="match status" value="2"/>
</dbReference>